<evidence type="ECO:0000313" key="2">
    <source>
        <dbReference type="EMBL" id="MPC32909.1"/>
    </source>
</evidence>
<dbReference type="EMBL" id="VSRR010002720">
    <property type="protein sequence ID" value="MPC32909.1"/>
    <property type="molecule type" value="Genomic_DNA"/>
</dbReference>
<name>A0A5B7EI40_PORTR</name>
<protein>
    <submittedName>
        <fullName evidence="2">Uncharacterized protein</fullName>
    </submittedName>
</protein>
<dbReference type="AlphaFoldDB" id="A0A5B7EI40"/>
<evidence type="ECO:0000313" key="3">
    <source>
        <dbReference type="Proteomes" id="UP000324222"/>
    </source>
</evidence>
<feature type="compositionally biased region" description="Polar residues" evidence="1">
    <location>
        <begin position="53"/>
        <end position="83"/>
    </location>
</feature>
<gene>
    <name evidence="2" type="ORF">E2C01_026243</name>
</gene>
<dbReference type="Proteomes" id="UP000324222">
    <property type="component" value="Unassembled WGS sequence"/>
</dbReference>
<keyword evidence="3" id="KW-1185">Reference proteome</keyword>
<feature type="region of interest" description="Disordered" evidence="1">
    <location>
        <begin position="26"/>
        <end position="83"/>
    </location>
</feature>
<sequence length="83" mass="8936">MDYTLPSAIVPLTADRWLVTGVSGVRVPQTAPPAHHHTSPPAHHHTSPPAHQRTSPLTHQPTSQPNTITHLPNSPQSISSLTH</sequence>
<evidence type="ECO:0000256" key="1">
    <source>
        <dbReference type="SAM" id="MobiDB-lite"/>
    </source>
</evidence>
<feature type="compositionally biased region" description="Basic residues" evidence="1">
    <location>
        <begin position="34"/>
        <end position="46"/>
    </location>
</feature>
<proteinExistence type="predicted"/>
<reference evidence="2 3" key="1">
    <citation type="submission" date="2019-05" db="EMBL/GenBank/DDBJ databases">
        <title>Another draft genome of Portunus trituberculatus and its Hox gene families provides insights of decapod evolution.</title>
        <authorList>
            <person name="Jeong J.-H."/>
            <person name="Song I."/>
            <person name="Kim S."/>
            <person name="Choi T."/>
            <person name="Kim D."/>
            <person name="Ryu S."/>
            <person name="Kim W."/>
        </authorList>
    </citation>
    <scope>NUCLEOTIDE SEQUENCE [LARGE SCALE GENOMIC DNA]</scope>
    <source>
        <tissue evidence="2">Muscle</tissue>
    </source>
</reference>
<organism evidence="2 3">
    <name type="scientific">Portunus trituberculatus</name>
    <name type="common">Swimming crab</name>
    <name type="synonym">Neptunus trituberculatus</name>
    <dbReference type="NCBI Taxonomy" id="210409"/>
    <lineage>
        <taxon>Eukaryota</taxon>
        <taxon>Metazoa</taxon>
        <taxon>Ecdysozoa</taxon>
        <taxon>Arthropoda</taxon>
        <taxon>Crustacea</taxon>
        <taxon>Multicrustacea</taxon>
        <taxon>Malacostraca</taxon>
        <taxon>Eumalacostraca</taxon>
        <taxon>Eucarida</taxon>
        <taxon>Decapoda</taxon>
        <taxon>Pleocyemata</taxon>
        <taxon>Brachyura</taxon>
        <taxon>Eubrachyura</taxon>
        <taxon>Portunoidea</taxon>
        <taxon>Portunidae</taxon>
        <taxon>Portuninae</taxon>
        <taxon>Portunus</taxon>
    </lineage>
</organism>
<comment type="caution">
    <text evidence="2">The sequence shown here is derived from an EMBL/GenBank/DDBJ whole genome shotgun (WGS) entry which is preliminary data.</text>
</comment>
<accession>A0A5B7EI40</accession>